<keyword evidence="1" id="KW-0732">Signal</keyword>
<reference evidence="5 7" key="1">
    <citation type="submission" date="2018-09" db="EMBL/GenBank/DDBJ databases">
        <title>Genomic investigation of the strawberry pathogen Phytophthora fragariae indicates pathogenicity is determined by transcriptional variation in three key races.</title>
        <authorList>
            <person name="Adams T.M."/>
            <person name="Armitage A.D."/>
            <person name="Sobczyk M.K."/>
            <person name="Bates H.J."/>
            <person name="Dunwell J.M."/>
            <person name="Nellist C.F."/>
            <person name="Harrison R.J."/>
        </authorList>
    </citation>
    <scope>NUCLEOTIDE SEQUENCE [LARGE SCALE GENOMIC DNA]</scope>
    <source>
        <strain evidence="3 5">SCRP249</strain>
        <strain evidence="2 7">SCRP324</strain>
        <strain evidence="4 6">SCRP333</strain>
    </source>
</reference>
<dbReference type="AlphaFoldDB" id="A0A6A3IP82"/>
<evidence type="ECO:0008006" key="8">
    <source>
        <dbReference type="Google" id="ProtNLM"/>
    </source>
</evidence>
<dbReference type="EMBL" id="QXFT01002543">
    <property type="protein sequence ID" value="KAE9296625.1"/>
    <property type="molecule type" value="Genomic_DNA"/>
</dbReference>
<evidence type="ECO:0000313" key="6">
    <source>
        <dbReference type="Proteomes" id="UP000434957"/>
    </source>
</evidence>
<dbReference type="Proteomes" id="UP000434957">
    <property type="component" value="Unassembled WGS sequence"/>
</dbReference>
<evidence type="ECO:0000313" key="5">
    <source>
        <dbReference type="Proteomes" id="UP000429607"/>
    </source>
</evidence>
<gene>
    <name evidence="3" type="ORF">PR001_g22686</name>
    <name evidence="2" type="ORF">PR002_g23125</name>
    <name evidence="4" type="ORF">PR003_g23710</name>
</gene>
<protein>
    <recommendedName>
        <fullName evidence="8">Secreted protein</fullName>
    </recommendedName>
</protein>
<feature type="chain" id="PRO_5036164530" description="Secreted protein" evidence="1">
    <location>
        <begin position="22"/>
        <end position="80"/>
    </location>
</feature>
<evidence type="ECO:0000256" key="1">
    <source>
        <dbReference type="SAM" id="SignalP"/>
    </source>
</evidence>
<dbReference type="EMBL" id="QXFU01002592">
    <property type="protein sequence ID" value="KAE8983871.1"/>
    <property type="molecule type" value="Genomic_DNA"/>
</dbReference>
<sequence length="80" mass="9305">MLFSFFLLQCYLHNYCHQCVATFQLEANSSQDTNVKCLIRLSYNSTFTSSHDTGLLNDHVSCWGNSSSFSWVIDLFRRRV</sequence>
<accession>A0A6A3IP82</accession>
<feature type="signal peptide" evidence="1">
    <location>
        <begin position="1"/>
        <end position="21"/>
    </location>
</feature>
<dbReference type="EMBL" id="QXFV01002562">
    <property type="protein sequence ID" value="KAE8986121.1"/>
    <property type="molecule type" value="Genomic_DNA"/>
</dbReference>
<evidence type="ECO:0000313" key="7">
    <source>
        <dbReference type="Proteomes" id="UP000435112"/>
    </source>
</evidence>
<evidence type="ECO:0000313" key="2">
    <source>
        <dbReference type="EMBL" id="KAE8983871.1"/>
    </source>
</evidence>
<dbReference type="Proteomes" id="UP000429607">
    <property type="component" value="Unassembled WGS sequence"/>
</dbReference>
<name>A0A6A3IP82_9STRA</name>
<organism evidence="2 7">
    <name type="scientific">Phytophthora rubi</name>
    <dbReference type="NCBI Taxonomy" id="129364"/>
    <lineage>
        <taxon>Eukaryota</taxon>
        <taxon>Sar</taxon>
        <taxon>Stramenopiles</taxon>
        <taxon>Oomycota</taxon>
        <taxon>Peronosporomycetes</taxon>
        <taxon>Peronosporales</taxon>
        <taxon>Peronosporaceae</taxon>
        <taxon>Phytophthora</taxon>
    </lineage>
</organism>
<keyword evidence="6" id="KW-1185">Reference proteome</keyword>
<proteinExistence type="predicted"/>
<dbReference type="Proteomes" id="UP000435112">
    <property type="component" value="Unassembled WGS sequence"/>
</dbReference>
<comment type="caution">
    <text evidence="2">The sequence shown here is derived from an EMBL/GenBank/DDBJ whole genome shotgun (WGS) entry which is preliminary data.</text>
</comment>
<evidence type="ECO:0000313" key="4">
    <source>
        <dbReference type="EMBL" id="KAE9296625.1"/>
    </source>
</evidence>
<evidence type="ECO:0000313" key="3">
    <source>
        <dbReference type="EMBL" id="KAE8986121.1"/>
    </source>
</evidence>